<protein>
    <submittedName>
        <fullName evidence="1">Uncharacterized protein</fullName>
    </submittedName>
</protein>
<proteinExistence type="predicted"/>
<gene>
    <name evidence="1" type="ORF">CcrSC_gp328</name>
</gene>
<organism evidence="1 2">
    <name type="scientific">Caulobacter phage CcrSC</name>
    <dbReference type="NCBI Taxonomy" id="2283272"/>
    <lineage>
        <taxon>Viruses</taxon>
        <taxon>Duplodnaviria</taxon>
        <taxon>Heunggongvirae</taxon>
        <taxon>Uroviricota</taxon>
        <taxon>Caudoviricetes</taxon>
        <taxon>Jeanschmidtviridae</taxon>
        <taxon>Bertelyvirus</taxon>
        <taxon>Bertelyvirus SC</taxon>
    </lineage>
</organism>
<evidence type="ECO:0000313" key="2">
    <source>
        <dbReference type="Proteomes" id="UP000259683"/>
    </source>
</evidence>
<reference evidence="1" key="1">
    <citation type="submission" date="2018-07" db="EMBL/GenBank/DDBJ databases">
        <authorList>
            <person name="Wilson K.M."/>
            <person name="Ely B."/>
        </authorList>
    </citation>
    <scope>NUCLEOTIDE SEQUENCE</scope>
</reference>
<keyword evidence="2" id="KW-1185">Reference proteome</keyword>
<name>A0A385EE30_9CAUD</name>
<evidence type="ECO:0000313" key="1">
    <source>
        <dbReference type="EMBL" id="AXQ69910.1"/>
    </source>
</evidence>
<reference evidence="1" key="2">
    <citation type="submission" date="2021-07" db="EMBL/GenBank/DDBJ databases">
        <title>Giant CbK-like Caulobacter bacteriophages have genetically divergent genomes.</title>
        <authorList>
            <person name="Wilson K."/>
            <person name="Ely B."/>
        </authorList>
    </citation>
    <scope>NUCLEOTIDE SEQUENCE</scope>
</reference>
<sequence length="138" mass="15028">MNDTTNPSMLRAGQIKAISTSLDKFVARFDTPTKRRVMPFYLQPAAELIRESLSAARADSLLARKDVGLRLVGARTLMASHPKDSVAIVVTQALDHASYVMMAESANRLKERWDPINALVAKVAAIKIDPPASTPVKA</sequence>
<accession>A0A385EE30</accession>
<dbReference type="EMBL" id="MH588547">
    <property type="protein sequence ID" value="AXQ69910.1"/>
    <property type="molecule type" value="Genomic_DNA"/>
</dbReference>
<dbReference type="Proteomes" id="UP000259683">
    <property type="component" value="Segment"/>
</dbReference>